<evidence type="ECO:0000313" key="3">
    <source>
        <dbReference type="Proteomes" id="UP000094960"/>
    </source>
</evidence>
<proteinExistence type="predicted"/>
<reference evidence="3" key="1">
    <citation type="submission" date="2016-09" db="EMBL/GenBank/DDBJ databases">
        <title>Streptomyces puniciscabiei strain:TW1S1 Genome sequencing and assembly.</title>
        <authorList>
            <person name="Kim M.-K."/>
            <person name="Kim S.B."/>
        </authorList>
    </citation>
    <scope>NUCLEOTIDE SEQUENCE [LARGE SCALE GENOMIC DNA]</scope>
    <source>
        <strain evidence="3">TW1S1</strain>
    </source>
</reference>
<name>A0A1D7YKQ7_9ACTN</name>
<feature type="region of interest" description="Disordered" evidence="1">
    <location>
        <begin position="21"/>
        <end position="68"/>
    </location>
</feature>
<dbReference type="KEGG" id="spun:BFF78_38355"/>
<feature type="region of interest" description="Disordered" evidence="1">
    <location>
        <begin position="105"/>
        <end position="139"/>
    </location>
</feature>
<feature type="compositionally biased region" description="Low complexity" evidence="1">
    <location>
        <begin position="105"/>
        <end position="132"/>
    </location>
</feature>
<protein>
    <submittedName>
        <fullName evidence="2">Uncharacterized protein</fullName>
    </submittedName>
</protein>
<accession>A0A1D7YKQ7</accession>
<dbReference type="Proteomes" id="UP000094960">
    <property type="component" value="Chromosome"/>
</dbReference>
<dbReference type="AlphaFoldDB" id="A0A1D7YKQ7"/>
<evidence type="ECO:0000313" key="2">
    <source>
        <dbReference type="EMBL" id="AOR36141.1"/>
    </source>
</evidence>
<evidence type="ECO:0000256" key="1">
    <source>
        <dbReference type="SAM" id="MobiDB-lite"/>
    </source>
</evidence>
<organism evidence="2 3">
    <name type="scientific">Streptomyces fodineus</name>
    <dbReference type="NCBI Taxonomy" id="1904616"/>
    <lineage>
        <taxon>Bacteria</taxon>
        <taxon>Bacillati</taxon>
        <taxon>Actinomycetota</taxon>
        <taxon>Actinomycetes</taxon>
        <taxon>Kitasatosporales</taxon>
        <taxon>Streptomycetaceae</taxon>
        <taxon>Streptomyces</taxon>
    </lineage>
</organism>
<sequence>MSRAPSERALACIRSAVAAQPPAREASTCTASLPERRKTPRHRSATWYERPSRTPTRLLPGPMSASSSLRTVCRVPAGSDGSRVTANRVFRVLAGGSLRCASLAASTSPLPASATSQDSADTSGTSGASGCGRTWVPER</sequence>
<keyword evidence="3" id="KW-1185">Reference proteome</keyword>
<dbReference type="EMBL" id="CP017248">
    <property type="protein sequence ID" value="AOR36141.1"/>
    <property type="molecule type" value="Genomic_DNA"/>
</dbReference>
<gene>
    <name evidence="2" type="ORF">BFF78_38355</name>
</gene>